<dbReference type="PANTHER" id="PTHR23131:SF4">
    <property type="entry name" value="METALLO-BETA-LACTAMASE SUPERFAMILY POTEIN"/>
    <property type="match status" value="1"/>
</dbReference>
<dbReference type="KEGG" id="cid:P73_4272"/>
<dbReference type="Gene3D" id="1.10.10.10">
    <property type="entry name" value="Winged helix-like DNA-binding domain superfamily/Winged helix DNA-binding domain"/>
    <property type="match status" value="1"/>
</dbReference>
<dbReference type="InterPro" id="IPR050662">
    <property type="entry name" value="Sec-metab_biosynth-thioest"/>
</dbReference>
<proteinExistence type="predicted"/>
<dbReference type="SMART" id="SM00849">
    <property type="entry name" value="Lactamase_B"/>
    <property type="match status" value="1"/>
</dbReference>
<dbReference type="InterPro" id="IPR036866">
    <property type="entry name" value="RibonucZ/Hydroxyglut_hydro"/>
</dbReference>
<reference evidence="2 3" key="1">
    <citation type="journal article" date="2014" name="Int. J. Syst. Evol. Microbiol.">
        <title>Celeribacter indicus sp. nov., a polycyclic aromatic hydrocarbon-degrading bacterium from deep-sea sediment and reclassification of Huaishuia halophila as Celeribacter halophilus comb. nov.</title>
        <authorList>
            <person name="Lai Q."/>
            <person name="Cao J."/>
            <person name="Yuan J."/>
            <person name="Li F."/>
            <person name="Shao Z."/>
        </authorList>
    </citation>
    <scope>NUCLEOTIDE SEQUENCE [LARGE SCALE GENOMIC DNA]</scope>
    <source>
        <strain evidence="2">P73</strain>
    </source>
</reference>
<dbReference type="InterPro" id="IPR048933">
    <property type="entry name" value="B_lactamase-like_C"/>
</dbReference>
<dbReference type="AlphaFoldDB" id="A0A0B5E9I0"/>
<keyword evidence="3" id="KW-1185">Reference proteome</keyword>
<dbReference type="InterPro" id="IPR001279">
    <property type="entry name" value="Metallo-B-lactamas"/>
</dbReference>
<dbReference type="Gene3D" id="3.60.15.10">
    <property type="entry name" value="Ribonuclease Z/Hydroxyacylglutathione hydrolase-like"/>
    <property type="match status" value="1"/>
</dbReference>
<sequence>MTQPIRTFHDAPEPGGVREVAEGVFWAQMPMPKPLGHVNVYAFDEGDGWSVVDTGIDTAQTRAAWEALLAGPLAGKPVTRVIATHHHLDHIGLAGWFMTDHGASLMTTRTAYLMARMLQLDVQEAPTPEMCAFWRSCGMAPEIYQSRLSERPFNTADATAPIPLGYRRIREGDTVEIGGRLWDVRCGDGHAPEHATFWSRDGDLVIGGDQLLGAISPNLGIHSTEPFADPVGDWLESCQKFLPHATGEQLVLTGHRLPYRGLPVRLRQLIDGHEHALGRLLEALAEPRTACECFDVLFRRKIGAGEYGLAMVEAMAHCRHLEARGLVIGRLREDGAILWQAGE</sequence>
<dbReference type="Pfam" id="PF21221">
    <property type="entry name" value="B_lactamase-like_C"/>
    <property type="match status" value="1"/>
</dbReference>
<accession>A0A0B5E9I0</accession>
<gene>
    <name evidence="2" type="ORF">P73_4272</name>
</gene>
<dbReference type="InterPro" id="IPR036388">
    <property type="entry name" value="WH-like_DNA-bd_sf"/>
</dbReference>
<dbReference type="Proteomes" id="UP000031521">
    <property type="component" value="Chromosome"/>
</dbReference>
<dbReference type="Pfam" id="PF00753">
    <property type="entry name" value="Lactamase_B"/>
    <property type="match status" value="1"/>
</dbReference>
<feature type="domain" description="Metallo-beta-lactamase" evidence="1">
    <location>
        <begin position="37"/>
        <end position="255"/>
    </location>
</feature>
<evidence type="ECO:0000259" key="1">
    <source>
        <dbReference type="SMART" id="SM00849"/>
    </source>
</evidence>
<protein>
    <submittedName>
        <fullName evidence="2">Metallo-beta-lactamase-like protein</fullName>
    </submittedName>
</protein>
<dbReference type="EMBL" id="CP004393">
    <property type="protein sequence ID" value="AJE48987.1"/>
    <property type="molecule type" value="Genomic_DNA"/>
</dbReference>
<dbReference type="HOGENOM" id="CLU_048478_0_1_5"/>
<dbReference type="STRING" id="1208324.P73_4272"/>
<dbReference type="PANTHER" id="PTHR23131">
    <property type="entry name" value="ENDORIBONUCLEASE LACTB2"/>
    <property type="match status" value="1"/>
</dbReference>
<name>A0A0B5E9I0_9RHOB</name>
<organism evidence="2 3">
    <name type="scientific">Celeribacter indicus</name>
    <dbReference type="NCBI Taxonomy" id="1208324"/>
    <lineage>
        <taxon>Bacteria</taxon>
        <taxon>Pseudomonadati</taxon>
        <taxon>Pseudomonadota</taxon>
        <taxon>Alphaproteobacteria</taxon>
        <taxon>Rhodobacterales</taxon>
        <taxon>Roseobacteraceae</taxon>
        <taxon>Celeribacter</taxon>
    </lineage>
</organism>
<evidence type="ECO:0000313" key="3">
    <source>
        <dbReference type="Proteomes" id="UP000031521"/>
    </source>
</evidence>
<evidence type="ECO:0000313" key="2">
    <source>
        <dbReference type="EMBL" id="AJE48987.1"/>
    </source>
</evidence>
<dbReference type="OrthoDB" id="2971563at2"/>
<dbReference type="SUPFAM" id="SSF56281">
    <property type="entry name" value="Metallo-hydrolase/oxidoreductase"/>
    <property type="match status" value="1"/>
</dbReference>
<dbReference type="RefSeq" id="WP_043871165.1">
    <property type="nucleotide sequence ID" value="NZ_CP004393.1"/>
</dbReference>